<dbReference type="CDD" id="cd01949">
    <property type="entry name" value="GGDEF"/>
    <property type="match status" value="1"/>
</dbReference>
<dbReference type="Gene3D" id="3.30.70.270">
    <property type="match status" value="1"/>
</dbReference>
<dbReference type="RefSeq" id="WP_184657117.1">
    <property type="nucleotide sequence ID" value="NZ_CP031518.1"/>
</dbReference>
<keyword evidence="1" id="KW-0472">Membrane</keyword>
<accession>A0A7W8LL56</accession>
<reference evidence="4 5" key="1">
    <citation type="submission" date="2020-08" db="EMBL/GenBank/DDBJ databases">
        <title>Genomic Encyclopedia of Type Strains, Phase IV (KMG-IV): sequencing the most valuable type-strain genomes for metagenomic binning, comparative biology and taxonomic classification.</title>
        <authorList>
            <person name="Goeker M."/>
        </authorList>
    </citation>
    <scope>NUCLEOTIDE SEQUENCE [LARGE SCALE GENOMIC DNA]</scope>
    <source>
        <strain evidence="4 5">DSM 103462</strain>
    </source>
</reference>
<dbReference type="EMBL" id="JACHFQ010000001">
    <property type="protein sequence ID" value="MBB5225152.1"/>
    <property type="molecule type" value="Genomic_DNA"/>
</dbReference>
<feature type="domain" description="GGDEF" evidence="3">
    <location>
        <begin position="441"/>
        <end position="573"/>
    </location>
</feature>
<keyword evidence="1" id="KW-0812">Transmembrane</keyword>
<comment type="caution">
    <text evidence="4">The sequence shown here is derived from an EMBL/GenBank/DDBJ whole genome shotgun (WGS) entry which is preliminary data.</text>
</comment>
<dbReference type="InterPro" id="IPR050706">
    <property type="entry name" value="Cyclic-di-GMP_PDE-like"/>
</dbReference>
<dbReference type="GO" id="GO:0071111">
    <property type="term" value="F:cyclic-guanylate-specific phosphodiesterase activity"/>
    <property type="evidence" value="ECO:0007669"/>
    <property type="project" value="InterPro"/>
</dbReference>
<dbReference type="CDD" id="cd01948">
    <property type="entry name" value="EAL"/>
    <property type="match status" value="1"/>
</dbReference>
<evidence type="ECO:0000259" key="3">
    <source>
        <dbReference type="PROSITE" id="PS50887"/>
    </source>
</evidence>
<organism evidence="4 5">
    <name type="scientific">Treponema ruminis</name>
    <dbReference type="NCBI Taxonomy" id="744515"/>
    <lineage>
        <taxon>Bacteria</taxon>
        <taxon>Pseudomonadati</taxon>
        <taxon>Spirochaetota</taxon>
        <taxon>Spirochaetia</taxon>
        <taxon>Spirochaetales</taxon>
        <taxon>Treponemataceae</taxon>
        <taxon>Treponema</taxon>
    </lineage>
</organism>
<evidence type="ECO:0000259" key="2">
    <source>
        <dbReference type="PROSITE" id="PS50883"/>
    </source>
</evidence>
<name>A0A7W8LL56_9SPIR</name>
<dbReference type="InterPro" id="IPR000160">
    <property type="entry name" value="GGDEF_dom"/>
</dbReference>
<sequence>MDKRKTLIFLRNFSLLLSLLCIFVLFIFLLRFITNEIDTNDEIKPPAEVRHRVLFISSYDPLYFTYDSQIKGLGKSLYPNGIEYDVAYMYSDARGSASIDQFYSFIKNRFSNMKKYEAILLGDDAALEFALKYQSELFPNMPMIFFGVNNYDLALKASRNPYISGLYENDYLEETINLAISLFPERKTLIGLHDQSSSGKTDFEIFWSLREKYPEYSFVDLDSSLLSQTDLVFLLAELPKDSILIYMTCYSDKQSNVYSMLARTSTVVRSASVPIFRNYVGGEGMGILGGVHMDVEEQCYKAGQMLIWALGNGDLSKMPLDAHTESRTAFDYRLMKSFNLDFSLLPKDTIFYNRPESFLSHYGKILPTIIMLFVTLIIILLYSKVGKMISMTYIAELKKSQKTLLDSQEQLTYQAEYDEILDVLNRRTITAWLRDKMKLDSVYSVVIIDIDDFKMLNENYGHSLADSILQYIVALLKGMVEEGGWKIARFGGDELLLVIPDEILDMDCQTVRQLFAAIRAPIPLGDESLAITASMGASCSDGITPAEQHIINAETAMYEAKTRGKNGIVIYDDKMKEKALEEIRIKEKLQAAFDNDGFFMLYQPQIDTQTKQVSGYEALVRMKEPGIYPGQFIPVAERSGWIWRIGRITTELVIKQLAAWRDQGKTLHPVSVNFSSNQLNDHGYVDFVEELLNRYDIPPHYLEIEITEGLFLEKSVLADDIFRRFKDLGIRLLMDDFGTGYSSLGYLTYIPVDVIKLDKSLVDTYLVDGKDSFIRNIIHLMHDLDKNMIIEGVEEERQFLRLKEFGADTIQGYFFSKPIPADEAIDFTVS</sequence>
<dbReference type="InterPro" id="IPR001633">
    <property type="entry name" value="EAL_dom"/>
</dbReference>
<dbReference type="InterPro" id="IPR035919">
    <property type="entry name" value="EAL_sf"/>
</dbReference>
<keyword evidence="1" id="KW-1133">Transmembrane helix</keyword>
<dbReference type="InterPro" id="IPR029787">
    <property type="entry name" value="Nucleotide_cyclase"/>
</dbReference>
<keyword evidence="5" id="KW-1185">Reference proteome</keyword>
<dbReference type="Proteomes" id="UP000518887">
    <property type="component" value="Unassembled WGS sequence"/>
</dbReference>
<dbReference type="PANTHER" id="PTHR33121:SF70">
    <property type="entry name" value="SIGNALING PROTEIN YKOW"/>
    <property type="match status" value="1"/>
</dbReference>
<dbReference type="Gene3D" id="3.20.20.450">
    <property type="entry name" value="EAL domain"/>
    <property type="match status" value="1"/>
</dbReference>
<dbReference type="SMART" id="SM00052">
    <property type="entry name" value="EAL"/>
    <property type="match status" value="1"/>
</dbReference>
<feature type="domain" description="EAL" evidence="2">
    <location>
        <begin position="582"/>
        <end position="830"/>
    </location>
</feature>
<evidence type="ECO:0000313" key="4">
    <source>
        <dbReference type="EMBL" id="MBB5225152.1"/>
    </source>
</evidence>
<evidence type="ECO:0000256" key="1">
    <source>
        <dbReference type="SAM" id="Phobius"/>
    </source>
</evidence>
<dbReference type="Pfam" id="PF00990">
    <property type="entry name" value="GGDEF"/>
    <property type="match status" value="1"/>
</dbReference>
<protein>
    <submittedName>
        <fullName evidence="4">Diguanylate cyclase (GGDEF)-like protein</fullName>
    </submittedName>
</protein>
<dbReference type="Pfam" id="PF00563">
    <property type="entry name" value="EAL"/>
    <property type="match status" value="1"/>
</dbReference>
<dbReference type="PROSITE" id="PS50887">
    <property type="entry name" value="GGDEF"/>
    <property type="match status" value="1"/>
</dbReference>
<dbReference type="NCBIfam" id="TIGR00254">
    <property type="entry name" value="GGDEF"/>
    <property type="match status" value="1"/>
</dbReference>
<dbReference type="SUPFAM" id="SSF141868">
    <property type="entry name" value="EAL domain-like"/>
    <property type="match status" value="1"/>
</dbReference>
<dbReference type="Gene3D" id="3.40.50.2300">
    <property type="match status" value="2"/>
</dbReference>
<dbReference type="InterPro" id="IPR043128">
    <property type="entry name" value="Rev_trsase/Diguanyl_cyclase"/>
</dbReference>
<evidence type="ECO:0000313" key="5">
    <source>
        <dbReference type="Proteomes" id="UP000518887"/>
    </source>
</evidence>
<dbReference type="SMART" id="SM00267">
    <property type="entry name" value="GGDEF"/>
    <property type="match status" value="1"/>
</dbReference>
<proteinExistence type="predicted"/>
<dbReference type="PROSITE" id="PS50883">
    <property type="entry name" value="EAL"/>
    <property type="match status" value="1"/>
</dbReference>
<feature type="transmembrane region" description="Helical" evidence="1">
    <location>
        <begin position="365"/>
        <end position="383"/>
    </location>
</feature>
<feature type="transmembrane region" description="Helical" evidence="1">
    <location>
        <begin position="12"/>
        <end position="33"/>
    </location>
</feature>
<dbReference type="SUPFAM" id="SSF55073">
    <property type="entry name" value="Nucleotide cyclase"/>
    <property type="match status" value="1"/>
</dbReference>
<dbReference type="PANTHER" id="PTHR33121">
    <property type="entry name" value="CYCLIC DI-GMP PHOSPHODIESTERASE PDEF"/>
    <property type="match status" value="1"/>
</dbReference>
<gene>
    <name evidence="4" type="ORF">HNP76_000492</name>
</gene>
<dbReference type="AlphaFoldDB" id="A0A7W8LL56"/>